<dbReference type="RefSeq" id="WP_095045043.1">
    <property type="nucleotide sequence ID" value="NZ_LN890656.1"/>
</dbReference>
<keyword evidence="4 5" id="KW-0472">Membrane</keyword>
<feature type="transmembrane region" description="Helical" evidence="5">
    <location>
        <begin position="32"/>
        <end position="51"/>
    </location>
</feature>
<keyword evidence="8" id="KW-1185">Reference proteome</keyword>
<dbReference type="Pfam" id="PF07690">
    <property type="entry name" value="MFS_1"/>
    <property type="match status" value="1"/>
</dbReference>
<feature type="transmembrane region" description="Helical" evidence="5">
    <location>
        <begin position="282"/>
        <end position="300"/>
    </location>
</feature>
<proteinExistence type="predicted"/>
<keyword evidence="3 5" id="KW-1133">Transmembrane helix</keyword>
<feature type="domain" description="Major facilitator superfamily (MFS) profile" evidence="6">
    <location>
        <begin position="7"/>
        <end position="400"/>
    </location>
</feature>
<evidence type="ECO:0000256" key="3">
    <source>
        <dbReference type="ARBA" id="ARBA00022989"/>
    </source>
</evidence>
<dbReference type="PROSITE" id="PS50850">
    <property type="entry name" value="MFS"/>
    <property type="match status" value="1"/>
</dbReference>
<evidence type="ECO:0000256" key="2">
    <source>
        <dbReference type="ARBA" id="ARBA00022692"/>
    </source>
</evidence>
<dbReference type="PANTHER" id="PTHR23518:SF2">
    <property type="entry name" value="MAJOR FACILITATOR SUPERFAMILY TRANSPORTER"/>
    <property type="match status" value="1"/>
</dbReference>
<dbReference type="EMBL" id="LN890656">
    <property type="protein sequence ID" value="CUS05662.1"/>
    <property type="molecule type" value="Genomic_DNA"/>
</dbReference>
<name>A0A160T6V6_9CHLR</name>
<dbReference type="InterPro" id="IPR036259">
    <property type="entry name" value="MFS_trans_sf"/>
</dbReference>
<dbReference type="Gene3D" id="1.20.1250.20">
    <property type="entry name" value="MFS general substrate transporter like domains"/>
    <property type="match status" value="2"/>
</dbReference>
<dbReference type="AlphaFoldDB" id="A0A160T6V6"/>
<dbReference type="SUPFAM" id="SSF103473">
    <property type="entry name" value="MFS general substrate transporter"/>
    <property type="match status" value="1"/>
</dbReference>
<feature type="transmembrane region" description="Helical" evidence="5">
    <location>
        <begin position="171"/>
        <end position="193"/>
    </location>
</feature>
<keyword evidence="2 5" id="KW-0812">Transmembrane</keyword>
<dbReference type="OrthoDB" id="9810492at2"/>
<dbReference type="GO" id="GO:0005886">
    <property type="term" value="C:plasma membrane"/>
    <property type="evidence" value="ECO:0007669"/>
    <property type="project" value="UniProtKB-SubCell"/>
</dbReference>
<sequence>MKRLPPNIWLMTAASFLTDVSSDMVNNLVPLFLANVLGAGTATIGLVEGIAESTGSFIKLLSGWWSDRVVSRKPPTVIGYGVSALSKPLLALAGSWSGVLAVRFADRLGKGIRTAPRDALLADSAPAETRGLAFGVHRAGDSLGAVVGLALALVIVRLAQGDALTLSAATFRRIALASAVPGLLAVLTLMVGLREVRRAAPAANRPLLGSFRAMPAAYRRYLLIVGLFTLGNSADAFIILRAQERGLSVVGILAMLLAFNLVYSLVAGPAGALSDKVGRPRLILAGWAVYALIYLGLALAGAGWQIVALFIVYGLYHGLVEGNARAYVADLAGAEARGAAYGLYHAVVGLLTLPASLIAGLLWQGVGGWAGFGPSAPFWFGAGLAGLAAGLLAAETRRGRAEAG</sequence>
<organism evidence="7 8">
    <name type="scientific">Candidatus Promineifilum breve</name>
    <dbReference type="NCBI Taxonomy" id="1806508"/>
    <lineage>
        <taxon>Bacteria</taxon>
        <taxon>Bacillati</taxon>
        <taxon>Chloroflexota</taxon>
        <taxon>Ardenticatenia</taxon>
        <taxon>Candidatus Promineifilales</taxon>
        <taxon>Candidatus Promineifilaceae</taxon>
        <taxon>Candidatus Promineifilum</taxon>
    </lineage>
</organism>
<feature type="transmembrane region" description="Helical" evidence="5">
    <location>
        <begin position="246"/>
        <end position="270"/>
    </location>
</feature>
<dbReference type="InterPro" id="IPR011701">
    <property type="entry name" value="MFS"/>
</dbReference>
<dbReference type="PANTHER" id="PTHR23518">
    <property type="entry name" value="C-METHYLTRANSFERASE"/>
    <property type="match status" value="1"/>
</dbReference>
<feature type="transmembrane region" description="Helical" evidence="5">
    <location>
        <begin position="306"/>
        <end position="328"/>
    </location>
</feature>
<dbReference type="InterPro" id="IPR020846">
    <property type="entry name" value="MFS_dom"/>
</dbReference>
<comment type="subcellular location">
    <subcellularLocation>
        <location evidence="1">Cell membrane</location>
        <topology evidence="1">Multi-pass membrane protein</topology>
    </subcellularLocation>
</comment>
<dbReference type="GO" id="GO:0022857">
    <property type="term" value="F:transmembrane transporter activity"/>
    <property type="evidence" value="ECO:0007669"/>
    <property type="project" value="InterPro"/>
</dbReference>
<evidence type="ECO:0000256" key="5">
    <source>
        <dbReference type="SAM" id="Phobius"/>
    </source>
</evidence>
<dbReference type="Proteomes" id="UP000215027">
    <property type="component" value="Chromosome II"/>
</dbReference>
<gene>
    <name evidence="7" type="ORF">CFX0092_B0128</name>
</gene>
<accession>A0A160T6V6</accession>
<protein>
    <submittedName>
        <fullName evidence="7">Major facilitator superfamily transporter</fullName>
    </submittedName>
</protein>
<evidence type="ECO:0000256" key="1">
    <source>
        <dbReference type="ARBA" id="ARBA00004651"/>
    </source>
</evidence>
<feature type="transmembrane region" description="Helical" evidence="5">
    <location>
        <begin position="376"/>
        <end position="394"/>
    </location>
</feature>
<evidence type="ECO:0000256" key="4">
    <source>
        <dbReference type="ARBA" id="ARBA00023136"/>
    </source>
</evidence>
<reference evidence="7" key="1">
    <citation type="submission" date="2016-01" db="EMBL/GenBank/DDBJ databases">
        <authorList>
            <person name="Mcilroy J.S."/>
            <person name="Karst M S."/>
            <person name="Albertsen M."/>
        </authorList>
    </citation>
    <scope>NUCLEOTIDE SEQUENCE</scope>
    <source>
        <strain evidence="7">Cfx-K</strain>
    </source>
</reference>
<evidence type="ECO:0000313" key="8">
    <source>
        <dbReference type="Proteomes" id="UP000215027"/>
    </source>
</evidence>
<feature type="transmembrane region" description="Helical" evidence="5">
    <location>
        <begin position="139"/>
        <end position="159"/>
    </location>
</feature>
<evidence type="ECO:0000313" key="7">
    <source>
        <dbReference type="EMBL" id="CUS05662.1"/>
    </source>
</evidence>
<dbReference type="CDD" id="cd17370">
    <property type="entry name" value="MFS_MJ1317_like"/>
    <property type="match status" value="1"/>
</dbReference>
<feature type="transmembrane region" description="Helical" evidence="5">
    <location>
        <begin position="221"/>
        <end position="240"/>
    </location>
</feature>
<feature type="transmembrane region" description="Helical" evidence="5">
    <location>
        <begin position="340"/>
        <end position="364"/>
    </location>
</feature>
<dbReference type="KEGG" id="pbf:CFX0092_B0128"/>
<evidence type="ECO:0000259" key="6">
    <source>
        <dbReference type="PROSITE" id="PS50850"/>
    </source>
</evidence>